<dbReference type="GO" id="GO:0005886">
    <property type="term" value="C:plasma membrane"/>
    <property type="evidence" value="ECO:0007669"/>
    <property type="project" value="UniProtKB-SubCell"/>
</dbReference>
<dbReference type="OrthoDB" id="152712at2"/>
<dbReference type="PROSITE" id="PS50850">
    <property type="entry name" value="MFS"/>
    <property type="match status" value="1"/>
</dbReference>
<feature type="transmembrane region" description="Helical" evidence="6">
    <location>
        <begin position="132"/>
        <end position="154"/>
    </location>
</feature>
<reference evidence="8" key="1">
    <citation type="submission" date="2015-07" db="EMBL/GenBank/DDBJ databases">
        <title>Draft Genome Sequences of Anaerolinea thermolimosa IMO-1, Bellilinea caldifistulae GOMI-1, Leptolinea tardivitalis YMTK-2, Levilinea saccharolytica KIBI-1,Longilinea arvoryzae KOME-1, Previously Described as Members of the Anaerolineaceae (Chloroflexi).</title>
        <authorList>
            <person name="Sekiguchi Y."/>
            <person name="Ohashi A."/>
            <person name="Matsuura N."/>
            <person name="Tourlousse M.D."/>
        </authorList>
    </citation>
    <scope>NUCLEOTIDE SEQUENCE [LARGE SCALE GENOMIC DNA]</scope>
    <source>
        <strain evidence="8">KOME-1</strain>
    </source>
</reference>
<evidence type="ECO:0000256" key="3">
    <source>
        <dbReference type="ARBA" id="ARBA00022692"/>
    </source>
</evidence>
<dbReference type="InterPro" id="IPR020846">
    <property type="entry name" value="MFS_dom"/>
</dbReference>
<evidence type="ECO:0000313" key="8">
    <source>
        <dbReference type="EMBL" id="GAP12923.1"/>
    </source>
</evidence>
<dbReference type="InterPro" id="IPR011701">
    <property type="entry name" value="MFS"/>
</dbReference>
<protein>
    <submittedName>
        <fullName evidence="8">Arabinose efflux permease</fullName>
    </submittedName>
</protein>
<accession>A0A0S7BGI4</accession>
<evidence type="ECO:0000256" key="4">
    <source>
        <dbReference type="ARBA" id="ARBA00022989"/>
    </source>
</evidence>
<feature type="transmembrane region" description="Helical" evidence="6">
    <location>
        <begin position="73"/>
        <end position="92"/>
    </location>
</feature>
<evidence type="ECO:0000256" key="2">
    <source>
        <dbReference type="ARBA" id="ARBA00022475"/>
    </source>
</evidence>
<dbReference type="Proteomes" id="UP000055060">
    <property type="component" value="Unassembled WGS sequence"/>
</dbReference>
<dbReference type="AlphaFoldDB" id="A0A0S7BGI4"/>
<dbReference type="InterPro" id="IPR050189">
    <property type="entry name" value="MFS_Efflux_Transporters"/>
</dbReference>
<evidence type="ECO:0000256" key="6">
    <source>
        <dbReference type="SAM" id="Phobius"/>
    </source>
</evidence>
<evidence type="ECO:0000259" key="7">
    <source>
        <dbReference type="PROSITE" id="PS50850"/>
    </source>
</evidence>
<sequence>MKKSPLSVQVGLFALIRIALNSAYRMVYPFLALFARGLGVDVETFSLVLTGRSLLGLLSPLVAPLADRRGRKVSMLLGLGIYTLGAGAVALFPSLFTFILALLLSSLGNIIFVPAMQAYLGDAVPYARRGRVMAITELSWSLAFIAGVPLLGWLLSGRGWSAPFELLAVLGVICLALIALFIPNPRPELQRDADGVAIQPGGLRSVLAMPAVLATLLLSFSITTGNEVVNLMFGVWLEESFNLRLEALAASTAVLGLAELSGESLTAALVDRLGKHRAIRIGILANMAACLSLWLLGRSAAGALFSLFLFYLSFEFTMVSSLPLISEVAPGARATLLAVNMMIFSLGRGAGALLGPQLYKLGFGANALAAVAFNLVAFLALRGVKEGLPNPRVA</sequence>
<dbReference type="InterPro" id="IPR036259">
    <property type="entry name" value="MFS_trans_sf"/>
</dbReference>
<feature type="domain" description="Major facilitator superfamily (MFS) profile" evidence="7">
    <location>
        <begin position="7"/>
        <end position="392"/>
    </location>
</feature>
<dbReference type="PANTHER" id="PTHR43124:SF3">
    <property type="entry name" value="CHLORAMPHENICOL EFFLUX PUMP RV0191"/>
    <property type="match status" value="1"/>
</dbReference>
<dbReference type="EMBL" id="DF967972">
    <property type="protein sequence ID" value="GAP12923.1"/>
    <property type="molecule type" value="Genomic_DNA"/>
</dbReference>
<evidence type="ECO:0000313" key="9">
    <source>
        <dbReference type="Proteomes" id="UP000055060"/>
    </source>
</evidence>
<dbReference type="STRING" id="360412.LARV_00663"/>
<feature type="transmembrane region" description="Helical" evidence="6">
    <location>
        <begin position="203"/>
        <end position="221"/>
    </location>
</feature>
<keyword evidence="9" id="KW-1185">Reference proteome</keyword>
<keyword evidence="5 6" id="KW-0472">Membrane</keyword>
<dbReference type="PANTHER" id="PTHR43124">
    <property type="entry name" value="PURINE EFFLUX PUMP PBUE"/>
    <property type="match status" value="1"/>
</dbReference>
<evidence type="ECO:0000256" key="1">
    <source>
        <dbReference type="ARBA" id="ARBA00004651"/>
    </source>
</evidence>
<feature type="transmembrane region" description="Helical" evidence="6">
    <location>
        <begin position="98"/>
        <end position="120"/>
    </location>
</feature>
<dbReference type="GO" id="GO:0022857">
    <property type="term" value="F:transmembrane transporter activity"/>
    <property type="evidence" value="ECO:0007669"/>
    <property type="project" value="InterPro"/>
</dbReference>
<organism evidence="8">
    <name type="scientific">Longilinea arvoryzae</name>
    <dbReference type="NCBI Taxonomy" id="360412"/>
    <lineage>
        <taxon>Bacteria</taxon>
        <taxon>Bacillati</taxon>
        <taxon>Chloroflexota</taxon>
        <taxon>Anaerolineae</taxon>
        <taxon>Anaerolineales</taxon>
        <taxon>Anaerolineaceae</taxon>
        <taxon>Longilinea</taxon>
    </lineage>
</organism>
<feature type="transmembrane region" description="Helical" evidence="6">
    <location>
        <begin position="160"/>
        <end position="182"/>
    </location>
</feature>
<keyword evidence="3 6" id="KW-0812">Transmembrane</keyword>
<dbReference type="SUPFAM" id="SSF103473">
    <property type="entry name" value="MFS general substrate transporter"/>
    <property type="match status" value="1"/>
</dbReference>
<dbReference type="RefSeq" id="WP_075072304.1">
    <property type="nucleotide sequence ID" value="NZ_DF967972.1"/>
</dbReference>
<keyword evidence="2" id="KW-1003">Cell membrane</keyword>
<gene>
    <name evidence="8" type="ORF">LARV_00663</name>
</gene>
<feature type="transmembrane region" description="Helical" evidence="6">
    <location>
        <begin position="45"/>
        <end position="66"/>
    </location>
</feature>
<name>A0A0S7BGI4_9CHLR</name>
<dbReference type="Gene3D" id="1.20.1250.20">
    <property type="entry name" value="MFS general substrate transporter like domains"/>
    <property type="match status" value="1"/>
</dbReference>
<proteinExistence type="predicted"/>
<feature type="transmembrane region" description="Helical" evidence="6">
    <location>
        <begin position="337"/>
        <end position="355"/>
    </location>
</feature>
<evidence type="ECO:0000256" key="5">
    <source>
        <dbReference type="ARBA" id="ARBA00023136"/>
    </source>
</evidence>
<dbReference type="Pfam" id="PF07690">
    <property type="entry name" value="MFS_1"/>
    <property type="match status" value="1"/>
</dbReference>
<feature type="transmembrane region" description="Helical" evidence="6">
    <location>
        <begin position="278"/>
        <end position="297"/>
    </location>
</feature>
<feature type="transmembrane region" description="Helical" evidence="6">
    <location>
        <begin position="303"/>
        <end position="325"/>
    </location>
</feature>
<keyword evidence="4 6" id="KW-1133">Transmembrane helix</keyword>
<comment type="subcellular location">
    <subcellularLocation>
        <location evidence="1">Cell membrane</location>
        <topology evidence="1">Multi-pass membrane protein</topology>
    </subcellularLocation>
</comment>
<feature type="transmembrane region" description="Helical" evidence="6">
    <location>
        <begin position="361"/>
        <end position="381"/>
    </location>
</feature>